<feature type="region of interest" description="Disordered" evidence="1">
    <location>
        <begin position="61"/>
        <end position="80"/>
    </location>
</feature>
<dbReference type="PANTHER" id="PTHR13832">
    <property type="entry name" value="PROTEIN PHOSPHATASE 2C"/>
    <property type="match status" value="1"/>
</dbReference>
<dbReference type="InterPro" id="IPR036457">
    <property type="entry name" value="PPM-type-like_dom_sf"/>
</dbReference>
<dbReference type="Pfam" id="PF00481">
    <property type="entry name" value="PP2C"/>
    <property type="match status" value="1"/>
</dbReference>
<keyword evidence="4" id="KW-1185">Reference proteome</keyword>
<dbReference type="GO" id="GO:0005739">
    <property type="term" value="C:mitochondrion"/>
    <property type="evidence" value="ECO:0007669"/>
    <property type="project" value="TreeGrafter"/>
</dbReference>
<dbReference type="InterPro" id="IPR015655">
    <property type="entry name" value="PP2C"/>
</dbReference>
<dbReference type="GO" id="GO:0004741">
    <property type="term" value="F:[pyruvate dehydrogenase (acetyl-transferring)]-phosphatase activity"/>
    <property type="evidence" value="ECO:0007669"/>
    <property type="project" value="TreeGrafter"/>
</dbReference>
<dbReference type="Gene3D" id="3.60.40.10">
    <property type="entry name" value="PPM-type phosphatase domain"/>
    <property type="match status" value="1"/>
</dbReference>
<dbReference type="PROSITE" id="PS51746">
    <property type="entry name" value="PPM_2"/>
    <property type="match status" value="1"/>
</dbReference>
<organism evidence="3 4">
    <name type="scientific">Aaosphaeria arxii CBS 175.79</name>
    <dbReference type="NCBI Taxonomy" id="1450172"/>
    <lineage>
        <taxon>Eukaryota</taxon>
        <taxon>Fungi</taxon>
        <taxon>Dikarya</taxon>
        <taxon>Ascomycota</taxon>
        <taxon>Pezizomycotina</taxon>
        <taxon>Dothideomycetes</taxon>
        <taxon>Pleosporomycetidae</taxon>
        <taxon>Pleosporales</taxon>
        <taxon>Pleosporales incertae sedis</taxon>
        <taxon>Aaosphaeria</taxon>
    </lineage>
</organism>
<dbReference type="AlphaFoldDB" id="A0A6A5XWG9"/>
<feature type="domain" description="PPM-type phosphatase" evidence="2">
    <location>
        <begin position="73"/>
        <end position="464"/>
    </location>
</feature>
<reference evidence="3" key="1">
    <citation type="journal article" date="2020" name="Stud. Mycol.">
        <title>101 Dothideomycetes genomes: a test case for predicting lifestyles and emergence of pathogens.</title>
        <authorList>
            <person name="Haridas S."/>
            <person name="Albert R."/>
            <person name="Binder M."/>
            <person name="Bloem J."/>
            <person name="Labutti K."/>
            <person name="Salamov A."/>
            <person name="Andreopoulos B."/>
            <person name="Baker S."/>
            <person name="Barry K."/>
            <person name="Bills G."/>
            <person name="Bluhm B."/>
            <person name="Cannon C."/>
            <person name="Castanera R."/>
            <person name="Culley D."/>
            <person name="Daum C."/>
            <person name="Ezra D."/>
            <person name="Gonzalez J."/>
            <person name="Henrissat B."/>
            <person name="Kuo A."/>
            <person name="Liang C."/>
            <person name="Lipzen A."/>
            <person name="Lutzoni F."/>
            <person name="Magnuson J."/>
            <person name="Mondo S."/>
            <person name="Nolan M."/>
            <person name="Ohm R."/>
            <person name="Pangilinan J."/>
            <person name="Park H.-J."/>
            <person name="Ramirez L."/>
            <person name="Alfaro M."/>
            <person name="Sun H."/>
            <person name="Tritt A."/>
            <person name="Yoshinaga Y."/>
            <person name="Zwiers L.-H."/>
            <person name="Turgeon B."/>
            <person name="Goodwin S."/>
            <person name="Spatafora J."/>
            <person name="Crous P."/>
            <person name="Grigoriev I."/>
        </authorList>
    </citation>
    <scope>NUCLEOTIDE SEQUENCE</scope>
    <source>
        <strain evidence="3">CBS 175.79</strain>
    </source>
</reference>
<protein>
    <submittedName>
        <fullName evidence="3">Protein serine/threonine phosphatase 2C</fullName>
    </submittedName>
</protein>
<dbReference type="OrthoDB" id="420076at2759"/>
<gene>
    <name evidence="3" type="ORF">BU24DRAFT_343313</name>
</gene>
<feature type="compositionally biased region" description="Basic and acidic residues" evidence="1">
    <location>
        <begin position="63"/>
        <end position="74"/>
    </location>
</feature>
<evidence type="ECO:0000259" key="2">
    <source>
        <dbReference type="PROSITE" id="PS51746"/>
    </source>
</evidence>
<dbReference type="PANTHER" id="PTHR13832:SF792">
    <property type="entry name" value="GM14286P"/>
    <property type="match status" value="1"/>
</dbReference>
<dbReference type="RefSeq" id="XP_033385851.1">
    <property type="nucleotide sequence ID" value="XM_033523361.1"/>
</dbReference>
<evidence type="ECO:0000313" key="4">
    <source>
        <dbReference type="Proteomes" id="UP000799778"/>
    </source>
</evidence>
<evidence type="ECO:0000256" key="1">
    <source>
        <dbReference type="SAM" id="MobiDB-lite"/>
    </source>
</evidence>
<dbReference type="GeneID" id="54280758"/>
<dbReference type="EMBL" id="ML978068">
    <property type="protein sequence ID" value="KAF2017512.1"/>
    <property type="molecule type" value="Genomic_DNA"/>
</dbReference>
<accession>A0A6A5XWG9</accession>
<dbReference type="Proteomes" id="UP000799778">
    <property type="component" value="Unassembled WGS sequence"/>
</dbReference>
<dbReference type="CDD" id="cd00143">
    <property type="entry name" value="PP2Cc"/>
    <property type="match status" value="1"/>
</dbReference>
<dbReference type="SUPFAM" id="SSF81606">
    <property type="entry name" value="PP2C-like"/>
    <property type="match status" value="1"/>
</dbReference>
<name>A0A6A5XWG9_9PLEO</name>
<sequence>MVRQPRFQEVADLAFPFLAGGWSVGSRGLREDTLALERAVEGGERVVVEVGGKKGGKVGEGSWWEKGRGEREESGLPETHGCRWRSNDPCEDYFAFGTSPGVGGKPWNYWGVYDGHAGSQTSFWLQKTLIPHVSLSLCYLDELSGPDAITKNISQTFLNADDYLMSQAKKAVSWSPPASPIGCRDVENAMAGSCALLSMFDPQTSKLRVACVGDSRAVLGRWDPVEQKYVCMPLSTDQTGFNKDEVSRIQAEHPEEDDILDPDSGRLLGLAVTRAFGDHRWKWPNDLVTKAQTNHFGTAPRPKSRTPPYLTAEPVITETDIIRHPASSQSSASPAHTPRSDFMILASDGLWDRISSADAVALVSSWLTARSQGAGFVRDNPSAPSPPQYPIPDVLESGVTVTDGEVQWRAEPAYFSVEDENAAVCLARNALGGTRKNLFHGLVQRDAPWVRNAVDDTTVIVVFFDEDSEIPAKGKGKERVEVEGIRPGLLEQFEKKEKRWWWPF</sequence>
<proteinExistence type="predicted"/>
<dbReference type="SMART" id="SM00332">
    <property type="entry name" value="PP2Cc"/>
    <property type="match status" value="1"/>
</dbReference>
<evidence type="ECO:0000313" key="3">
    <source>
        <dbReference type="EMBL" id="KAF2017512.1"/>
    </source>
</evidence>
<dbReference type="InterPro" id="IPR001932">
    <property type="entry name" value="PPM-type_phosphatase-like_dom"/>
</dbReference>